<keyword evidence="1" id="KW-1133">Transmembrane helix</keyword>
<name>A0A0F3IGQ2_9GAMM</name>
<reference evidence="2 3" key="2">
    <citation type="journal article" date="2016" name="Microb. Ecol.">
        <title>Genome Characteristics of a Novel Type I Methanotroph (Sn10-6) Isolated from a Flooded Indian Rice Field.</title>
        <authorList>
            <person name="Rahalkar M.C."/>
            <person name="Pandit P.S."/>
            <person name="Dhakephalkar P.K."/>
            <person name="Pore S."/>
            <person name="Arora P."/>
            <person name="Kapse N."/>
        </authorList>
    </citation>
    <scope>NUCLEOTIDE SEQUENCE [LARGE SCALE GENOMIC DNA]</scope>
    <source>
        <strain evidence="2 3">Sn10-6</strain>
    </source>
</reference>
<evidence type="ECO:0000256" key="1">
    <source>
        <dbReference type="SAM" id="Phobius"/>
    </source>
</evidence>
<keyword evidence="1" id="KW-0812">Transmembrane</keyword>
<accession>A0A0F3IGQ2</accession>
<evidence type="ECO:0000313" key="3">
    <source>
        <dbReference type="Proteomes" id="UP000033684"/>
    </source>
</evidence>
<feature type="non-terminal residue" evidence="2">
    <location>
        <position position="1"/>
    </location>
</feature>
<keyword evidence="1" id="KW-0472">Membrane</keyword>
<protein>
    <submittedName>
        <fullName evidence="2">Uncharacterized protein</fullName>
    </submittedName>
</protein>
<evidence type="ECO:0000313" key="2">
    <source>
        <dbReference type="EMBL" id="KJV05882.1"/>
    </source>
</evidence>
<gene>
    <name evidence="2" type="ORF">VZ94_14870</name>
</gene>
<organism evidence="2 3">
    <name type="scientific">Methylocucumis oryzae</name>
    <dbReference type="NCBI Taxonomy" id="1632867"/>
    <lineage>
        <taxon>Bacteria</taxon>
        <taxon>Pseudomonadati</taxon>
        <taxon>Pseudomonadota</taxon>
        <taxon>Gammaproteobacteria</taxon>
        <taxon>Methylococcales</taxon>
        <taxon>Methylococcaceae</taxon>
        <taxon>Methylocucumis</taxon>
    </lineage>
</organism>
<keyword evidence="3" id="KW-1185">Reference proteome</keyword>
<proteinExistence type="predicted"/>
<dbReference type="AlphaFoldDB" id="A0A0F3IGQ2"/>
<dbReference type="EMBL" id="LAJX01000158">
    <property type="protein sequence ID" value="KJV05882.1"/>
    <property type="molecule type" value="Genomic_DNA"/>
</dbReference>
<comment type="caution">
    <text evidence="2">The sequence shown here is derived from an EMBL/GenBank/DDBJ whole genome shotgun (WGS) entry which is preliminary data.</text>
</comment>
<feature type="transmembrane region" description="Helical" evidence="1">
    <location>
        <begin position="31"/>
        <end position="51"/>
    </location>
</feature>
<sequence length="81" mass="9468">YYHLLPAKKSHKFFSKLFFYIAKANKAKTNIINNCVISHILSCMIFLIYNLTFAKDLVTFWQAQSSIQSFHAIFVHVNLIL</sequence>
<reference evidence="3" key="1">
    <citation type="submission" date="2015-03" db="EMBL/GenBank/DDBJ databases">
        <title>Draft genome sequence of a novel methanotroph (Sn10-6) isolated from flooded ricefield rhizosphere in India.</title>
        <authorList>
            <person name="Pandit P.S."/>
            <person name="Pore S.D."/>
            <person name="Arora P."/>
            <person name="Kapse N.G."/>
            <person name="Dhakephalkar P.K."/>
            <person name="Rahalkar M.C."/>
        </authorList>
    </citation>
    <scope>NUCLEOTIDE SEQUENCE [LARGE SCALE GENOMIC DNA]</scope>
    <source>
        <strain evidence="3">Sn10-6</strain>
    </source>
</reference>
<dbReference type="Proteomes" id="UP000033684">
    <property type="component" value="Unassembled WGS sequence"/>
</dbReference>